<protein>
    <submittedName>
        <fullName evidence="1">Uncharacterized protein</fullName>
    </submittedName>
</protein>
<comment type="caution">
    <text evidence="1">The sequence shown here is derived from an EMBL/GenBank/DDBJ whole genome shotgun (WGS) entry which is preliminary data.</text>
</comment>
<dbReference type="AlphaFoldDB" id="A0A8H3QEW9"/>
<gene>
    <name evidence="1" type="ORF">RCL2_000197300</name>
</gene>
<reference evidence="1" key="1">
    <citation type="submission" date="2019-10" db="EMBL/GenBank/DDBJ databases">
        <title>Conservation and host-specific expression of non-tandemly repeated heterogenous ribosome RNA gene in arbuscular mycorrhizal fungi.</title>
        <authorList>
            <person name="Maeda T."/>
            <person name="Kobayashi Y."/>
            <person name="Nakagawa T."/>
            <person name="Ezawa T."/>
            <person name="Yamaguchi K."/>
            <person name="Bino T."/>
            <person name="Nishimoto Y."/>
            <person name="Shigenobu S."/>
            <person name="Kawaguchi M."/>
        </authorList>
    </citation>
    <scope>NUCLEOTIDE SEQUENCE</scope>
    <source>
        <strain evidence="1">HR1</strain>
    </source>
</reference>
<dbReference type="OrthoDB" id="2349470at2759"/>
<dbReference type="EMBL" id="BLAL01000012">
    <property type="protein sequence ID" value="GES74494.1"/>
    <property type="molecule type" value="Genomic_DNA"/>
</dbReference>
<accession>A0A8H3QEW9</accession>
<name>A0A8H3QEW9_9GLOM</name>
<proteinExistence type="predicted"/>
<organism evidence="1 2">
    <name type="scientific">Rhizophagus clarus</name>
    <dbReference type="NCBI Taxonomy" id="94130"/>
    <lineage>
        <taxon>Eukaryota</taxon>
        <taxon>Fungi</taxon>
        <taxon>Fungi incertae sedis</taxon>
        <taxon>Mucoromycota</taxon>
        <taxon>Glomeromycotina</taxon>
        <taxon>Glomeromycetes</taxon>
        <taxon>Glomerales</taxon>
        <taxon>Glomeraceae</taxon>
        <taxon>Rhizophagus</taxon>
    </lineage>
</organism>
<evidence type="ECO:0000313" key="1">
    <source>
        <dbReference type="EMBL" id="GES74494.1"/>
    </source>
</evidence>
<sequence length="115" mass="13169">MDVSKTPIREDLADVIVMLSMRPAEIRSLQINYYKLDPSDIPAWYKEGYSWYCTGYLKSKGEKKKNSPPRLFLSIEKNPERARELLTWIRDAIKAGKLHDSVYIGSGTQTNSPTS</sequence>
<evidence type="ECO:0000313" key="2">
    <source>
        <dbReference type="Proteomes" id="UP000615446"/>
    </source>
</evidence>
<dbReference type="Proteomes" id="UP000615446">
    <property type="component" value="Unassembled WGS sequence"/>
</dbReference>